<protein>
    <recommendedName>
        <fullName evidence="3">Collagen triple helix repeat</fullName>
    </recommendedName>
</protein>
<accession>A0A6J7WUU1</accession>
<gene>
    <name evidence="2" type="ORF">UFOVP245_175</name>
</gene>
<name>A0A6J7WUU1_9CAUD</name>
<reference evidence="2" key="1">
    <citation type="submission" date="2020-05" db="EMBL/GenBank/DDBJ databases">
        <authorList>
            <person name="Chiriac C."/>
            <person name="Salcher M."/>
            <person name="Ghai R."/>
            <person name="Kavagutti S V."/>
        </authorList>
    </citation>
    <scope>NUCLEOTIDE SEQUENCE</scope>
</reference>
<evidence type="ECO:0000256" key="1">
    <source>
        <dbReference type="ARBA" id="ARBA00022737"/>
    </source>
</evidence>
<evidence type="ECO:0000313" key="2">
    <source>
        <dbReference type="EMBL" id="CAB5221517.1"/>
    </source>
</evidence>
<dbReference type="PANTHER" id="PTHR37456">
    <property type="entry name" value="SI:CH211-266K2.1"/>
    <property type="match status" value="1"/>
</dbReference>
<sequence>MDEENFLKSFAKLLGPEASEALSKLEDKKQKEKRLLESFSASLSKVADFNIRMEEEEVAPVEVVMISQPVEPVAPVLIEDLIVEPVAEVVEQPEPEPIEEELTVPAEVPVNDLVTKAVLDISKNTTQKDVQNFVDKIPDSIRKEIDILKKSVLDLHSFAKRTSQMGGGGEVRLEKLDDVDYFSVRSAEDGMSLIYDAGTKKWTASNDSKVGYAGSQGVIGYTGSQGVVGYVGSQGLDGLYAALGYTGSEGPQGNTGYVGSQGIQGEHGDHGYDGSQGIQGYTGSAGGIGETGYTGSTGYQGATGYTGSFGDTGYQGSTGETGYQGSQGATGGNVVPVRQTYIADGTANSFTVAGGYHPDDLLVFLNGVKQQESVDVYSIDGTTVNFVRPPANNFVVDVFGYQSYNHYQLWPGSTDRLTANGYSVILATTGQLNLPGADNNVNRNARIQSVANVDIVSNNVILTFGTDGTLSIPGSIIPQTSLTMSLGNTTNRFESLWVGSNSITFTDQVAGKPDQTLTVANGVFYITDSRDTKQQSNAGFRVGNFLLQNNYISLINATSEFYIGTTLASGNVVFNRPIVVKSYDTGNTTFAVTREGKVSIRTPSIPANDVGALNIIGSADGSYQPVTNPGGMIHVTGNNGYSTRFNIDNFSTGNTSSFNAFIGRGARGTANTPAALQANDIMLRIASVGWKTESGFGGAAFTSQSLDLVALETFYDNSRGTAFKFYNAPLGGSARTLSLTVDSTGITTNNATINTITANGSTGVADQVLVSSGGTGNVHWAEVGSVYKPHYGSFFYAGANVALASTANAYIVPIASTATANGISIDGNNSIEFTQAGTYSFNFSIQYTNTDNQLNDIDVWLRKNTVDLSDTNSIFTIHKKEAGSSGALIAVSPFIVEVAANDKIQVMTSVGTGTGVSISTVASRSNPTVPRTPGVIYTINQIR</sequence>
<dbReference type="PANTHER" id="PTHR37456:SF3">
    <property type="entry name" value="COLLAGEN ALPHA-1(XXV) CHAIN"/>
    <property type="match status" value="1"/>
</dbReference>
<dbReference type="InterPro" id="IPR050938">
    <property type="entry name" value="Collagen_Structural_Proteins"/>
</dbReference>
<proteinExistence type="predicted"/>
<organism evidence="2">
    <name type="scientific">uncultured Caudovirales phage</name>
    <dbReference type="NCBI Taxonomy" id="2100421"/>
    <lineage>
        <taxon>Viruses</taxon>
        <taxon>Duplodnaviria</taxon>
        <taxon>Heunggongvirae</taxon>
        <taxon>Uroviricota</taxon>
        <taxon>Caudoviricetes</taxon>
        <taxon>Peduoviridae</taxon>
        <taxon>Maltschvirus</taxon>
        <taxon>Maltschvirus maltsch</taxon>
    </lineage>
</organism>
<dbReference type="EMBL" id="LR798287">
    <property type="protein sequence ID" value="CAB5221517.1"/>
    <property type="molecule type" value="Genomic_DNA"/>
</dbReference>
<evidence type="ECO:0008006" key="3">
    <source>
        <dbReference type="Google" id="ProtNLM"/>
    </source>
</evidence>
<keyword evidence="1" id="KW-0677">Repeat</keyword>